<proteinExistence type="inferred from homology"/>
<keyword evidence="10" id="KW-0472">Membrane</keyword>
<comment type="function">
    <text evidence="12">Necessary for flagellar biosynthesis. May be involved in translocation of the flagellum.</text>
</comment>
<dbReference type="Proteomes" id="UP000318017">
    <property type="component" value="Chromosome"/>
</dbReference>
<dbReference type="GO" id="GO:0006614">
    <property type="term" value="P:SRP-dependent cotranslational protein targeting to membrane"/>
    <property type="evidence" value="ECO:0007669"/>
    <property type="project" value="UniProtKB-UniRule"/>
</dbReference>
<dbReference type="SUPFAM" id="SSF52540">
    <property type="entry name" value="P-loop containing nucleoside triphosphate hydrolases"/>
    <property type="match status" value="1"/>
</dbReference>
<dbReference type="GO" id="GO:0005886">
    <property type="term" value="C:plasma membrane"/>
    <property type="evidence" value="ECO:0007669"/>
    <property type="project" value="UniProtKB-SubCell"/>
</dbReference>
<dbReference type="InterPro" id="IPR000897">
    <property type="entry name" value="SRP54_GTPase_dom"/>
</dbReference>
<evidence type="ECO:0000256" key="14">
    <source>
        <dbReference type="SAM" id="MobiDB-lite"/>
    </source>
</evidence>
<keyword evidence="8" id="KW-0653">Protein transport</keyword>
<feature type="compositionally biased region" description="Polar residues" evidence="14">
    <location>
        <begin position="145"/>
        <end position="159"/>
    </location>
</feature>
<dbReference type="RefSeq" id="WP_145084000.1">
    <property type="nucleotide sequence ID" value="NZ_CP036298.1"/>
</dbReference>
<dbReference type="EMBL" id="CP036298">
    <property type="protein sequence ID" value="QDV27115.1"/>
    <property type="molecule type" value="Genomic_DNA"/>
</dbReference>
<dbReference type="Gene3D" id="3.40.50.300">
    <property type="entry name" value="P-loop containing nucleotide triphosphate hydrolases"/>
    <property type="match status" value="1"/>
</dbReference>
<reference evidence="17 18" key="1">
    <citation type="submission" date="2019-02" db="EMBL/GenBank/DDBJ databases">
        <title>Deep-cultivation of Planctomycetes and their phenomic and genomic characterization uncovers novel biology.</title>
        <authorList>
            <person name="Wiegand S."/>
            <person name="Jogler M."/>
            <person name="Boedeker C."/>
            <person name="Pinto D."/>
            <person name="Vollmers J."/>
            <person name="Rivas-Marin E."/>
            <person name="Kohn T."/>
            <person name="Peeters S.H."/>
            <person name="Heuer A."/>
            <person name="Rast P."/>
            <person name="Oberbeckmann S."/>
            <person name="Bunk B."/>
            <person name="Jeske O."/>
            <person name="Meyerdierks A."/>
            <person name="Storesund J.E."/>
            <person name="Kallscheuer N."/>
            <person name="Luecker S."/>
            <person name="Lage O.M."/>
            <person name="Pohl T."/>
            <person name="Merkel B.J."/>
            <person name="Hornburger P."/>
            <person name="Mueller R.-W."/>
            <person name="Bruemmer F."/>
            <person name="Labrenz M."/>
            <person name="Spormann A.M."/>
            <person name="Op den Camp H."/>
            <person name="Overmann J."/>
            <person name="Amann R."/>
            <person name="Jetten M.S.M."/>
            <person name="Mascher T."/>
            <person name="Medema M.H."/>
            <person name="Devos D.P."/>
            <person name="Kaster A.-K."/>
            <person name="Ovreas L."/>
            <person name="Rohde M."/>
            <person name="Galperin M.Y."/>
            <person name="Jogler C."/>
        </authorList>
    </citation>
    <scope>NUCLEOTIDE SEQUENCE [LARGE SCALE GENOMIC DNA]</scope>
    <source>
        <strain evidence="17 18">Q31a</strain>
    </source>
</reference>
<evidence type="ECO:0000313" key="18">
    <source>
        <dbReference type="Proteomes" id="UP000318017"/>
    </source>
</evidence>
<evidence type="ECO:0000256" key="11">
    <source>
        <dbReference type="ARBA" id="ARBA00023225"/>
    </source>
</evidence>
<dbReference type="GO" id="GO:0003924">
    <property type="term" value="F:GTPase activity"/>
    <property type="evidence" value="ECO:0007669"/>
    <property type="project" value="UniProtKB-UniRule"/>
</dbReference>
<name>A0A518GET8_9BACT</name>
<evidence type="ECO:0000256" key="13">
    <source>
        <dbReference type="NCBIfam" id="TIGR03499"/>
    </source>
</evidence>
<accession>A0A518GET8</accession>
<feature type="compositionally biased region" description="Polar residues" evidence="14">
    <location>
        <begin position="98"/>
        <end position="115"/>
    </location>
</feature>
<dbReference type="InterPro" id="IPR047040">
    <property type="entry name" value="FlhF__GTPase_dom"/>
</dbReference>
<keyword evidence="18" id="KW-1185">Reference proteome</keyword>
<sequence length="432" mass="46134">MEVRTFRAASLQAALQQVRETLGPDASILQTRERRPGPLGFFKKSMVEVEASVDFSVASRFGVRTPAMPASATSQQPPTSPATDSVLSDSTAGPLPLHNSTSDSPALSSRVSGNLTPGADNPLEDHPTARPPSMALGQHQRIGEGSTSPQAPRVQTPSSHAGLSATMLEMLTELLDNGVPAHQAQTLIEEVCNICTPSQQQDTWLVKGQISQIVARDLKVSGSIEVQPNSSKVVALVGPTGVGKTTTLAKIAAGFRFDLGLDVGLITLDTFRLGAVDQLLQYAELISAPLEVVNSPDQVTGALQRLRECDLILIDTAGRSPRDSEQIGMLGDFLHAAQPDATHIVLSATSSAAHAQETLRKFDRVRATNLIVTKIDEAAQFGSWLPFLREQPLPISYITTGQHVPEDILVASRRRLSSMILGHTHHQEASVG</sequence>
<evidence type="ECO:0000259" key="16">
    <source>
        <dbReference type="SMART" id="SM00962"/>
    </source>
</evidence>
<dbReference type="GO" id="GO:0044781">
    <property type="term" value="P:bacterial-type flagellum organization"/>
    <property type="evidence" value="ECO:0007669"/>
    <property type="project" value="UniProtKB-UniRule"/>
</dbReference>
<evidence type="ECO:0000256" key="12">
    <source>
        <dbReference type="ARBA" id="ARBA00025337"/>
    </source>
</evidence>
<keyword evidence="11" id="KW-1006">Bacterial flagellum protein export</keyword>
<dbReference type="InterPro" id="IPR027417">
    <property type="entry name" value="P-loop_NTPase"/>
</dbReference>
<dbReference type="SMART" id="SM00382">
    <property type="entry name" value="AAA"/>
    <property type="match status" value="1"/>
</dbReference>
<dbReference type="SMART" id="SM00962">
    <property type="entry name" value="SRP54"/>
    <property type="match status" value="1"/>
</dbReference>
<evidence type="ECO:0000256" key="9">
    <source>
        <dbReference type="ARBA" id="ARBA00023134"/>
    </source>
</evidence>
<dbReference type="AlphaFoldDB" id="A0A518GET8"/>
<evidence type="ECO:0000256" key="1">
    <source>
        <dbReference type="ARBA" id="ARBA00004413"/>
    </source>
</evidence>
<evidence type="ECO:0000256" key="5">
    <source>
        <dbReference type="ARBA" id="ARBA00022475"/>
    </source>
</evidence>
<feature type="domain" description="AAA+ ATPase" evidence="15">
    <location>
        <begin position="230"/>
        <end position="377"/>
    </location>
</feature>
<keyword evidence="17" id="KW-0969">Cilium</keyword>
<evidence type="ECO:0000256" key="6">
    <source>
        <dbReference type="ARBA" id="ARBA00022741"/>
    </source>
</evidence>
<keyword evidence="5" id="KW-1003">Cell membrane</keyword>
<organism evidence="17 18">
    <name type="scientific">Aureliella helgolandensis</name>
    <dbReference type="NCBI Taxonomy" id="2527968"/>
    <lineage>
        <taxon>Bacteria</taxon>
        <taxon>Pseudomonadati</taxon>
        <taxon>Planctomycetota</taxon>
        <taxon>Planctomycetia</taxon>
        <taxon>Pirellulales</taxon>
        <taxon>Pirellulaceae</taxon>
        <taxon>Aureliella</taxon>
    </lineage>
</organism>
<dbReference type="OrthoDB" id="9778554at2"/>
<dbReference type="Gene3D" id="1.20.120.1380">
    <property type="entry name" value="Flagellar FlhF biosynthesis protein, N domain"/>
    <property type="match status" value="1"/>
</dbReference>
<dbReference type="GO" id="GO:0005047">
    <property type="term" value="F:signal recognition particle binding"/>
    <property type="evidence" value="ECO:0007669"/>
    <property type="project" value="TreeGrafter"/>
</dbReference>
<feature type="compositionally biased region" description="Polar residues" evidence="14">
    <location>
        <begin position="71"/>
        <end position="91"/>
    </location>
</feature>
<keyword evidence="9" id="KW-0342">GTP-binding</keyword>
<evidence type="ECO:0000256" key="8">
    <source>
        <dbReference type="ARBA" id="ARBA00022927"/>
    </source>
</evidence>
<protein>
    <recommendedName>
        <fullName evidence="3 13">Flagellar biosynthesis protein FlhF</fullName>
    </recommendedName>
</protein>
<evidence type="ECO:0000256" key="7">
    <source>
        <dbReference type="ARBA" id="ARBA00022795"/>
    </source>
</evidence>
<keyword evidence="6" id="KW-0547">Nucleotide-binding</keyword>
<dbReference type="InterPro" id="IPR020006">
    <property type="entry name" value="FlhF"/>
</dbReference>
<comment type="similarity">
    <text evidence="2">Belongs to the GTP-binding SRP family.</text>
</comment>
<keyword evidence="7" id="KW-1005">Bacterial flagellum biogenesis</keyword>
<dbReference type="PANTHER" id="PTHR43134:SF3">
    <property type="entry name" value="FLAGELLAR BIOSYNTHESIS PROTEIN FLHF"/>
    <property type="match status" value="1"/>
</dbReference>
<dbReference type="InterPro" id="IPR003593">
    <property type="entry name" value="AAA+_ATPase"/>
</dbReference>
<dbReference type="GO" id="GO:0015031">
    <property type="term" value="P:protein transport"/>
    <property type="evidence" value="ECO:0007669"/>
    <property type="project" value="UniProtKB-KW"/>
</dbReference>
<keyword evidence="4" id="KW-0813">Transport</keyword>
<gene>
    <name evidence="17" type="primary">flhF</name>
    <name evidence="17" type="ORF">Q31a_55020</name>
</gene>
<dbReference type="CDD" id="cd17873">
    <property type="entry name" value="FlhF"/>
    <property type="match status" value="1"/>
</dbReference>
<dbReference type="Pfam" id="PF00448">
    <property type="entry name" value="SRP54"/>
    <property type="match status" value="1"/>
</dbReference>
<dbReference type="FunFam" id="3.40.50.300:FF:000695">
    <property type="entry name" value="Flagellar biosynthesis regulator FlhF"/>
    <property type="match status" value="1"/>
</dbReference>
<evidence type="ECO:0000256" key="2">
    <source>
        <dbReference type="ARBA" id="ARBA00008531"/>
    </source>
</evidence>
<feature type="region of interest" description="Disordered" evidence="14">
    <location>
        <begin position="67"/>
        <end position="159"/>
    </location>
</feature>
<dbReference type="KEGG" id="ahel:Q31a_55020"/>
<evidence type="ECO:0000256" key="4">
    <source>
        <dbReference type="ARBA" id="ARBA00022448"/>
    </source>
</evidence>
<keyword evidence="17" id="KW-0966">Cell projection</keyword>
<evidence type="ECO:0000256" key="10">
    <source>
        <dbReference type="ARBA" id="ARBA00023136"/>
    </source>
</evidence>
<dbReference type="PANTHER" id="PTHR43134">
    <property type="entry name" value="SIGNAL RECOGNITION PARTICLE RECEPTOR SUBUNIT ALPHA"/>
    <property type="match status" value="1"/>
</dbReference>
<feature type="domain" description="SRP54-type proteins GTP-binding" evidence="16">
    <location>
        <begin position="231"/>
        <end position="422"/>
    </location>
</feature>
<dbReference type="GO" id="GO:0005525">
    <property type="term" value="F:GTP binding"/>
    <property type="evidence" value="ECO:0007669"/>
    <property type="project" value="UniProtKB-UniRule"/>
</dbReference>
<evidence type="ECO:0000313" key="17">
    <source>
        <dbReference type="EMBL" id="QDV27115.1"/>
    </source>
</evidence>
<comment type="subcellular location">
    <subcellularLocation>
        <location evidence="1">Cell membrane</location>
        <topology evidence="1">Peripheral membrane protein</topology>
        <orientation evidence="1">Cytoplasmic side</orientation>
    </subcellularLocation>
</comment>
<keyword evidence="17" id="KW-0282">Flagellum</keyword>
<evidence type="ECO:0000259" key="15">
    <source>
        <dbReference type="SMART" id="SM00382"/>
    </source>
</evidence>
<dbReference type="NCBIfam" id="TIGR03499">
    <property type="entry name" value="FlhF"/>
    <property type="match status" value="1"/>
</dbReference>
<evidence type="ECO:0000256" key="3">
    <source>
        <dbReference type="ARBA" id="ARBA00014919"/>
    </source>
</evidence>